<dbReference type="PANTHER" id="PTHR38793">
    <property type="entry name" value="SLATT_FUNGAL DOMAIN-CONTAINING PROTEIN-RELATED"/>
    <property type="match status" value="1"/>
</dbReference>
<keyword evidence="2" id="KW-0812">Transmembrane</keyword>
<dbReference type="NCBIfam" id="NF033635">
    <property type="entry name" value="SLATT_fungal"/>
    <property type="match status" value="1"/>
</dbReference>
<feature type="transmembrane region" description="Helical" evidence="2">
    <location>
        <begin position="114"/>
        <end position="136"/>
    </location>
</feature>
<evidence type="ECO:0000313" key="4">
    <source>
        <dbReference type="EMBL" id="KAG0651207.1"/>
    </source>
</evidence>
<organism evidence="4 5">
    <name type="scientific">Hyphodiscus hymeniophilus</name>
    <dbReference type="NCBI Taxonomy" id="353542"/>
    <lineage>
        <taxon>Eukaryota</taxon>
        <taxon>Fungi</taxon>
        <taxon>Dikarya</taxon>
        <taxon>Ascomycota</taxon>
        <taxon>Pezizomycotina</taxon>
        <taxon>Leotiomycetes</taxon>
        <taxon>Helotiales</taxon>
        <taxon>Hyphodiscaceae</taxon>
        <taxon>Hyphodiscus</taxon>
    </lineage>
</organism>
<keyword evidence="5" id="KW-1185">Reference proteome</keyword>
<evidence type="ECO:0000259" key="3">
    <source>
        <dbReference type="Pfam" id="PF18142"/>
    </source>
</evidence>
<dbReference type="AlphaFoldDB" id="A0A9P7AZH8"/>
<feature type="compositionally biased region" description="Polar residues" evidence="1">
    <location>
        <begin position="384"/>
        <end position="396"/>
    </location>
</feature>
<dbReference type="Pfam" id="PF18142">
    <property type="entry name" value="SLATT_fungal"/>
    <property type="match status" value="1"/>
</dbReference>
<dbReference type="EMBL" id="VNKQ01000004">
    <property type="protein sequence ID" value="KAG0651207.1"/>
    <property type="molecule type" value="Genomic_DNA"/>
</dbReference>
<evidence type="ECO:0000256" key="1">
    <source>
        <dbReference type="SAM" id="MobiDB-lite"/>
    </source>
</evidence>
<dbReference type="OrthoDB" id="4472872at2759"/>
<feature type="domain" description="SMODS and SLOG-associating 2TM effector" evidence="3">
    <location>
        <begin position="97"/>
        <end position="214"/>
    </location>
</feature>
<gene>
    <name evidence="4" type="ORF">D0Z07_2103</name>
</gene>
<sequence length="408" mass="44672">MNSLKEIIRMIFPAKKSSENNMEQGHAHPNFQSMSTTLPEQELPHVDHNGRPTFSPDDQLNLFRHLVGITSHSSMAHAHFGDQSGGRPAPNLGIYARVVHNESTSKAGYKYFSWLINGCLGLQIVVAAALTAMGAAGASRSAVTVFGAINTVIAGVLTFLKGSGLPNRFKYYQTEWKRVREFIEQRERDFSRPGCDLDLYGIVGIIEQMYEDVKIDLEASQPDRFAGSVPARKMMANQVEAPKTSQLISSSLPQSATAPLSEKFLESGFGSKVSHLASDIGQKADLARAAVKEFQDRKEHISEDASRGLREYADRAERLETSFGDKVKDLASDIGNRAQLAPEAAQNLQARQRSEVEEVGREARDYMSQFERTASGKLKGPISISMSGTPATQTAGEKSHMDTAEGAH</sequence>
<dbReference type="InterPro" id="IPR041622">
    <property type="entry name" value="SLATT_fungi"/>
</dbReference>
<feature type="region of interest" description="Disordered" evidence="1">
    <location>
        <begin position="368"/>
        <end position="408"/>
    </location>
</feature>
<feature type="transmembrane region" description="Helical" evidence="2">
    <location>
        <begin position="142"/>
        <end position="160"/>
    </location>
</feature>
<dbReference type="Proteomes" id="UP000785200">
    <property type="component" value="Unassembled WGS sequence"/>
</dbReference>
<keyword evidence="2" id="KW-1133">Transmembrane helix</keyword>
<name>A0A9P7AZH8_9HELO</name>
<dbReference type="PANTHER" id="PTHR38793:SF3">
    <property type="entry name" value="SMODS AND SLOG-ASSOCIATING 2TM EFFECTOR DOMAIN-CONTAINING PROTEIN"/>
    <property type="match status" value="1"/>
</dbReference>
<comment type="caution">
    <text evidence="4">The sequence shown here is derived from an EMBL/GenBank/DDBJ whole genome shotgun (WGS) entry which is preliminary data.</text>
</comment>
<keyword evidence="2" id="KW-0472">Membrane</keyword>
<evidence type="ECO:0000256" key="2">
    <source>
        <dbReference type="SAM" id="Phobius"/>
    </source>
</evidence>
<feature type="compositionally biased region" description="Basic and acidic residues" evidence="1">
    <location>
        <begin position="397"/>
        <end position="408"/>
    </location>
</feature>
<evidence type="ECO:0000313" key="5">
    <source>
        <dbReference type="Proteomes" id="UP000785200"/>
    </source>
</evidence>
<reference evidence="4" key="1">
    <citation type="submission" date="2019-07" db="EMBL/GenBank/DDBJ databases">
        <title>Hyphodiscus hymeniophilus genome sequencing and assembly.</title>
        <authorList>
            <person name="Kramer G."/>
            <person name="Nodwell J."/>
        </authorList>
    </citation>
    <scope>NUCLEOTIDE SEQUENCE</scope>
    <source>
        <strain evidence="4">ATCC 34498</strain>
    </source>
</reference>
<protein>
    <recommendedName>
        <fullName evidence="3">SMODS and SLOG-associating 2TM effector domain-containing protein</fullName>
    </recommendedName>
</protein>
<accession>A0A9P7AZH8</accession>
<proteinExistence type="predicted"/>